<reference evidence="1 2" key="1">
    <citation type="submission" date="2013-12" db="EMBL/GenBank/DDBJ databases">
        <title>Annotated genome of Streptomyces scopuliridis.</title>
        <authorList>
            <person name="Olson J.B."/>
        </authorList>
    </citation>
    <scope>NUCLEOTIDE SEQUENCE [LARGE SCALE GENOMIC DNA]</scope>
    <source>
        <strain evidence="1 2">RB72</strain>
    </source>
</reference>
<dbReference type="EMBL" id="AZSP01000087">
    <property type="protein sequence ID" value="PVE12474.1"/>
    <property type="molecule type" value="Genomic_DNA"/>
</dbReference>
<dbReference type="PANTHER" id="PTHR36439:SF1">
    <property type="entry name" value="DUF1697 DOMAIN-CONTAINING PROTEIN"/>
    <property type="match status" value="1"/>
</dbReference>
<dbReference type="AlphaFoldDB" id="A0A2T7TBC1"/>
<dbReference type="OrthoDB" id="9806494at2"/>
<sequence length="182" mass="19851">MSTTYAALLRGINVSGHRRVPMADLRELLSELGHGDVRTYLQSGNAVFTSESDDESALGAALERAIEQRFGFTVDCLVRGAPYLRAVTEACPFPAHTLAGKQLHLTYFSEPVGPERLASLDPAAYLPEEFRLGDRALYLYAPDGLGRSKLAGALARPALFKGVTATTRNWNTVLKLVELTRD</sequence>
<evidence type="ECO:0008006" key="3">
    <source>
        <dbReference type="Google" id="ProtNLM"/>
    </source>
</evidence>
<accession>A0A2T7TBC1</accession>
<dbReference type="SUPFAM" id="SSF160379">
    <property type="entry name" value="SP0830-like"/>
    <property type="match status" value="1"/>
</dbReference>
<keyword evidence="2" id="KW-1185">Reference proteome</keyword>
<dbReference type="InterPro" id="IPR012545">
    <property type="entry name" value="DUF1697"/>
</dbReference>
<proteinExistence type="predicted"/>
<dbReference type="Proteomes" id="UP000245992">
    <property type="component" value="Unassembled WGS sequence"/>
</dbReference>
<protein>
    <recommendedName>
        <fullName evidence="3">DUF1697 domain-containing protein</fullName>
    </recommendedName>
</protein>
<dbReference type="RefSeq" id="WP_030350701.1">
    <property type="nucleotide sequence ID" value="NZ_AZSP01000087.1"/>
</dbReference>
<evidence type="ECO:0000313" key="1">
    <source>
        <dbReference type="EMBL" id="PVE12474.1"/>
    </source>
</evidence>
<dbReference type="PANTHER" id="PTHR36439">
    <property type="entry name" value="BLL4334 PROTEIN"/>
    <property type="match status" value="1"/>
</dbReference>
<dbReference type="PIRSF" id="PIRSF008502">
    <property type="entry name" value="UCP008502"/>
    <property type="match status" value="1"/>
</dbReference>
<name>A0A2T7TBC1_9ACTN</name>
<organism evidence="1 2">
    <name type="scientific">Streptomyces scopuliridis RB72</name>
    <dbReference type="NCBI Taxonomy" id="1440053"/>
    <lineage>
        <taxon>Bacteria</taxon>
        <taxon>Bacillati</taxon>
        <taxon>Actinomycetota</taxon>
        <taxon>Actinomycetes</taxon>
        <taxon>Kitasatosporales</taxon>
        <taxon>Streptomycetaceae</taxon>
        <taxon>Streptomyces</taxon>
    </lineage>
</organism>
<dbReference type="STRING" id="1440053.GCA_000718095_01540"/>
<gene>
    <name evidence="1" type="ORF">Y717_34325</name>
</gene>
<dbReference type="Gene3D" id="3.30.70.1280">
    <property type="entry name" value="SP0830-like domains"/>
    <property type="match status" value="1"/>
</dbReference>
<evidence type="ECO:0000313" key="2">
    <source>
        <dbReference type="Proteomes" id="UP000245992"/>
    </source>
</evidence>
<dbReference type="Pfam" id="PF08002">
    <property type="entry name" value="DUF1697"/>
    <property type="match status" value="1"/>
</dbReference>
<comment type="caution">
    <text evidence="1">The sequence shown here is derived from an EMBL/GenBank/DDBJ whole genome shotgun (WGS) entry which is preliminary data.</text>
</comment>